<sequence>MWSLLYSFSVFDELLLLVSCSIKSYQRAVIANVEFWEELQPKNNGFMYLLCLKCFFSLISFLNSKRDTSGGSNLLLLT</sequence>
<organism evidence="1 2">
    <name type="scientific">Heterorhabditis bacteriophora</name>
    <name type="common">Entomopathogenic nematode worm</name>
    <dbReference type="NCBI Taxonomy" id="37862"/>
    <lineage>
        <taxon>Eukaryota</taxon>
        <taxon>Metazoa</taxon>
        <taxon>Ecdysozoa</taxon>
        <taxon>Nematoda</taxon>
        <taxon>Chromadorea</taxon>
        <taxon>Rhabditida</taxon>
        <taxon>Rhabditina</taxon>
        <taxon>Rhabditomorpha</taxon>
        <taxon>Strongyloidea</taxon>
        <taxon>Heterorhabditidae</taxon>
        <taxon>Heterorhabditis</taxon>
    </lineage>
</organism>
<dbReference type="Proteomes" id="UP000095283">
    <property type="component" value="Unplaced"/>
</dbReference>
<dbReference type="AlphaFoldDB" id="A0A1I7WF60"/>
<reference evidence="2" key="1">
    <citation type="submission" date="2016-11" db="UniProtKB">
        <authorList>
            <consortium name="WormBaseParasite"/>
        </authorList>
    </citation>
    <scope>IDENTIFICATION</scope>
</reference>
<dbReference type="WBParaSite" id="Hba_03555">
    <property type="protein sequence ID" value="Hba_03555"/>
    <property type="gene ID" value="Hba_03555"/>
</dbReference>
<evidence type="ECO:0000313" key="2">
    <source>
        <dbReference type="WBParaSite" id="Hba_03555"/>
    </source>
</evidence>
<proteinExistence type="predicted"/>
<accession>A0A1I7WF60</accession>
<protein>
    <submittedName>
        <fullName evidence="2">Ovule protein</fullName>
    </submittedName>
</protein>
<evidence type="ECO:0000313" key="1">
    <source>
        <dbReference type="Proteomes" id="UP000095283"/>
    </source>
</evidence>
<name>A0A1I7WF60_HETBA</name>
<keyword evidence="1" id="KW-1185">Reference proteome</keyword>